<feature type="transmembrane region" description="Helical" evidence="10">
    <location>
        <begin position="144"/>
        <end position="166"/>
    </location>
</feature>
<evidence type="ECO:0000256" key="4">
    <source>
        <dbReference type="ARBA" id="ARBA00022692"/>
    </source>
</evidence>
<protein>
    <submittedName>
        <fullName evidence="12">Unannotated protein</fullName>
    </submittedName>
</protein>
<dbReference type="PROSITE" id="PS50106">
    <property type="entry name" value="PDZ"/>
    <property type="match status" value="1"/>
</dbReference>
<keyword evidence="9 10" id="KW-0472">Membrane</keyword>
<keyword evidence="6" id="KW-0862">Zinc</keyword>
<comment type="subcellular location">
    <subcellularLocation>
        <location evidence="2">Membrane</location>
        <topology evidence="2">Multi-pass membrane protein</topology>
    </subcellularLocation>
</comment>
<feature type="transmembrane region" description="Helical" evidence="10">
    <location>
        <begin position="427"/>
        <end position="448"/>
    </location>
</feature>
<feature type="transmembrane region" description="Helical" evidence="10">
    <location>
        <begin position="21"/>
        <end position="42"/>
    </location>
</feature>
<evidence type="ECO:0000313" key="12">
    <source>
        <dbReference type="EMBL" id="CAB4624649.1"/>
    </source>
</evidence>
<keyword evidence="8" id="KW-0482">Metalloprotease</keyword>
<keyword evidence="5" id="KW-0378">Hydrolase</keyword>
<feature type="transmembrane region" description="Helical" evidence="10">
    <location>
        <begin position="369"/>
        <end position="388"/>
    </location>
</feature>
<evidence type="ECO:0000256" key="2">
    <source>
        <dbReference type="ARBA" id="ARBA00004141"/>
    </source>
</evidence>
<evidence type="ECO:0000256" key="1">
    <source>
        <dbReference type="ARBA" id="ARBA00001947"/>
    </source>
</evidence>
<accession>A0A6J6IJR5</accession>
<evidence type="ECO:0000256" key="5">
    <source>
        <dbReference type="ARBA" id="ARBA00022801"/>
    </source>
</evidence>
<dbReference type="GO" id="GO:0004222">
    <property type="term" value="F:metalloendopeptidase activity"/>
    <property type="evidence" value="ECO:0007669"/>
    <property type="project" value="InterPro"/>
</dbReference>
<name>A0A6J6IJR5_9ZZZZ</name>
<dbReference type="InterPro" id="IPR001478">
    <property type="entry name" value="PDZ"/>
</dbReference>
<gene>
    <name evidence="12" type="ORF">UFOPK2001_00122</name>
</gene>
<keyword evidence="7 10" id="KW-1133">Transmembrane helix</keyword>
<dbReference type="PANTHER" id="PTHR42837">
    <property type="entry name" value="REGULATOR OF SIGMA-E PROTEASE RSEP"/>
    <property type="match status" value="1"/>
</dbReference>
<evidence type="ECO:0000256" key="6">
    <source>
        <dbReference type="ARBA" id="ARBA00022833"/>
    </source>
</evidence>
<evidence type="ECO:0000256" key="9">
    <source>
        <dbReference type="ARBA" id="ARBA00023136"/>
    </source>
</evidence>
<dbReference type="GO" id="GO:0006508">
    <property type="term" value="P:proteolysis"/>
    <property type="evidence" value="ECO:0007669"/>
    <property type="project" value="UniProtKB-KW"/>
</dbReference>
<proteinExistence type="predicted"/>
<organism evidence="12">
    <name type="scientific">freshwater metagenome</name>
    <dbReference type="NCBI Taxonomy" id="449393"/>
    <lineage>
        <taxon>unclassified sequences</taxon>
        <taxon>metagenomes</taxon>
        <taxon>ecological metagenomes</taxon>
    </lineage>
</organism>
<evidence type="ECO:0000256" key="3">
    <source>
        <dbReference type="ARBA" id="ARBA00022670"/>
    </source>
</evidence>
<reference evidence="12" key="1">
    <citation type="submission" date="2020-05" db="EMBL/GenBank/DDBJ databases">
        <authorList>
            <person name="Chiriac C."/>
            <person name="Salcher M."/>
            <person name="Ghai R."/>
            <person name="Kavagutti S V."/>
        </authorList>
    </citation>
    <scope>NUCLEOTIDE SEQUENCE</scope>
</reference>
<dbReference type="SUPFAM" id="SSF50156">
    <property type="entry name" value="PDZ domain-like"/>
    <property type="match status" value="1"/>
</dbReference>
<dbReference type="Gene3D" id="2.30.42.10">
    <property type="match status" value="1"/>
</dbReference>
<keyword evidence="4 10" id="KW-0812">Transmembrane</keyword>
<keyword evidence="3" id="KW-0645">Protease</keyword>
<evidence type="ECO:0000256" key="8">
    <source>
        <dbReference type="ARBA" id="ARBA00023049"/>
    </source>
</evidence>
<dbReference type="InterPro" id="IPR004387">
    <property type="entry name" value="Pept_M50_Zn"/>
</dbReference>
<dbReference type="Pfam" id="PF02163">
    <property type="entry name" value="Peptidase_M50"/>
    <property type="match status" value="1"/>
</dbReference>
<dbReference type="GO" id="GO:0016020">
    <property type="term" value="C:membrane"/>
    <property type="evidence" value="ECO:0007669"/>
    <property type="project" value="UniProtKB-SubCell"/>
</dbReference>
<feature type="domain" description="PDZ" evidence="11">
    <location>
        <begin position="159"/>
        <end position="232"/>
    </location>
</feature>
<evidence type="ECO:0000259" key="11">
    <source>
        <dbReference type="PROSITE" id="PS50106"/>
    </source>
</evidence>
<dbReference type="CDD" id="cd06163">
    <property type="entry name" value="S2P-M50_PDZ_RseP-like"/>
    <property type="match status" value="1"/>
</dbReference>
<dbReference type="InterPro" id="IPR008915">
    <property type="entry name" value="Peptidase_M50"/>
</dbReference>
<dbReference type="AlphaFoldDB" id="A0A6J6IJR5"/>
<dbReference type="EMBL" id="CAEZVN010000005">
    <property type="protein sequence ID" value="CAB4624649.1"/>
    <property type="molecule type" value="Genomic_DNA"/>
</dbReference>
<evidence type="ECO:0000256" key="7">
    <source>
        <dbReference type="ARBA" id="ARBA00022989"/>
    </source>
</evidence>
<evidence type="ECO:0000256" key="10">
    <source>
        <dbReference type="SAM" id="Phobius"/>
    </source>
</evidence>
<comment type="cofactor">
    <cofactor evidence="1">
        <name>Zn(2+)</name>
        <dbReference type="ChEBI" id="CHEBI:29105"/>
    </cofactor>
</comment>
<dbReference type="InterPro" id="IPR036034">
    <property type="entry name" value="PDZ_sf"/>
</dbReference>
<sequence length="453" mass="47946">MGSRPRRRTNREGLLGNPVNETLLYLFGILIVALGIGFSIGWHELGHLIPAKLFGVKVPKYMIGFGPTLFSKKIGETEYGLKLIPLGGYITMIGMYPPAKSPEVSGPRGFFRDMISSARNAHSEFVEPGDENRRFYQLPVWKRMIIMFGGPVMNLILGVVLLTVALSGIGVSQVSTTVSEVSRCVPVVATDQCTDASQASPALAAGLEAGDKILAINGVDLVNWNEAGKLIKPGVVNQLSVLKVDGSKASLSLTPITVQRPVIENGAVKLDASGKQVYGPKPVLGIILAAEIRPLSIGESLAASGQSVAQVGQMILNLPQQVAAVGQSTFGSEQRRADGPVSIIGIGQIAGEVASSSSTSFEEKIQSQLGILASLNFALFAFNMLPLLPLDGGHVAGGVYEAIKKGIFRVLRKPNPGPADTALLMPLTWVVFIALMAMSALIIIADLVNPISF</sequence>
<dbReference type="PANTHER" id="PTHR42837:SF2">
    <property type="entry name" value="MEMBRANE METALLOPROTEASE ARASP2, CHLOROPLASTIC-RELATED"/>
    <property type="match status" value="1"/>
</dbReference>